<evidence type="ECO:0000256" key="1">
    <source>
        <dbReference type="SAM" id="Phobius"/>
    </source>
</evidence>
<keyword evidence="1" id="KW-0472">Membrane</keyword>
<sequence length="179" mass="19179">MTTPARIVAFGLGLAGALGASQAPEYAQQYRQRLGAAIDELRAIVTRFEADARAVSESPQGAVGRLAANPDELARRQGEGMRSTMARLDALERQRRSMDEAGSFGRIVAMVRDRDPLVARGALEVFEPAVPVTTEGAVSAAAGFGTAWIAAFLSMSGLGALVRRLRRRRRIRPEGATGW</sequence>
<feature type="transmembrane region" description="Helical" evidence="1">
    <location>
        <begin position="140"/>
        <end position="162"/>
    </location>
</feature>
<dbReference type="OrthoDB" id="193051at2"/>
<keyword evidence="1" id="KW-0812">Transmembrane</keyword>
<accession>A0A5B2VF08</accession>
<dbReference type="Proteomes" id="UP000323142">
    <property type="component" value="Unassembled WGS sequence"/>
</dbReference>
<protein>
    <submittedName>
        <fullName evidence="2">DUF2937 family protein</fullName>
    </submittedName>
</protein>
<reference evidence="2 3" key="2">
    <citation type="submission" date="2019-09" db="EMBL/GenBank/DDBJ databases">
        <authorList>
            <person name="Jin C."/>
        </authorList>
    </citation>
    <scope>NUCLEOTIDE SEQUENCE [LARGE SCALE GENOMIC DNA]</scope>
    <source>
        <strain evidence="2 3">BN140002</strain>
    </source>
</reference>
<proteinExistence type="predicted"/>
<dbReference type="Pfam" id="PF11157">
    <property type="entry name" value="DUF2937"/>
    <property type="match status" value="1"/>
</dbReference>
<name>A0A5B2VF08_9HYPH</name>
<organism evidence="2 3">
    <name type="scientific">Salinarimonas soli</name>
    <dbReference type="NCBI Taxonomy" id="1638099"/>
    <lineage>
        <taxon>Bacteria</taxon>
        <taxon>Pseudomonadati</taxon>
        <taxon>Pseudomonadota</taxon>
        <taxon>Alphaproteobacteria</taxon>
        <taxon>Hyphomicrobiales</taxon>
        <taxon>Salinarimonadaceae</taxon>
        <taxon>Salinarimonas</taxon>
    </lineage>
</organism>
<evidence type="ECO:0000313" key="2">
    <source>
        <dbReference type="EMBL" id="KAA2237435.1"/>
    </source>
</evidence>
<dbReference type="RefSeq" id="WP_149817237.1">
    <property type="nucleotide sequence ID" value="NZ_VUOA01000019.1"/>
</dbReference>
<keyword evidence="3" id="KW-1185">Reference proteome</keyword>
<reference evidence="2 3" key="1">
    <citation type="submission" date="2019-09" db="EMBL/GenBank/DDBJ databases">
        <title>Salinarimonas rosea gen. nov., sp. nov., a new member of the a-2 subgroup of the Proteobacteria.</title>
        <authorList>
            <person name="Liu J."/>
        </authorList>
    </citation>
    <scope>NUCLEOTIDE SEQUENCE [LARGE SCALE GENOMIC DNA]</scope>
    <source>
        <strain evidence="2 3">BN140002</strain>
    </source>
</reference>
<dbReference type="InterPro" id="IPR022584">
    <property type="entry name" value="DUF2937"/>
</dbReference>
<dbReference type="EMBL" id="VUOA01000019">
    <property type="protein sequence ID" value="KAA2237435.1"/>
    <property type="molecule type" value="Genomic_DNA"/>
</dbReference>
<comment type="caution">
    <text evidence="2">The sequence shown here is derived from an EMBL/GenBank/DDBJ whole genome shotgun (WGS) entry which is preliminary data.</text>
</comment>
<dbReference type="AlphaFoldDB" id="A0A5B2VF08"/>
<keyword evidence="1" id="KW-1133">Transmembrane helix</keyword>
<gene>
    <name evidence="2" type="ORF">F0L46_10595</name>
</gene>
<evidence type="ECO:0000313" key="3">
    <source>
        <dbReference type="Proteomes" id="UP000323142"/>
    </source>
</evidence>